<reference evidence="10" key="2">
    <citation type="submission" date="2025-08" db="UniProtKB">
        <authorList>
            <consortium name="Ensembl"/>
        </authorList>
    </citation>
    <scope>IDENTIFICATION</scope>
</reference>
<keyword evidence="5 8" id="KW-0472">Membrane</keyword>
<dbReference type="OMA" id="YLQVIHL"/>
<dbReference type="STRING" id="42514.ENSPNAP00000032478"/>
<dbReference type="Ensembl" id="ENSPNAT00000037359.2">
    <property type="protein sequence ID" value="ENSPNAP00000032478.1"/>
    <property type="gene ID" value="ENSPNAG00000005793.2"/>
</dbReference>
<evidence type="ECO:0000256" key="3">
    <source>
        <dbReference type="ARBA" id="ARBA00022989"/>
    </source>
</evidence>
<feature type="transmembrane region" description="Helical" evidence="8">
    <location>
        <begin position="123"/>
        <end position="142"/>
    </location>
</feature>
<feature type="transmembrane region" description="Helical" evidence="8">
    <location>
        <begin position="167"/>
        <end position="189"/>
    </location>
</feature>
<dbReference type="GO" id="GO:0009897">
    <property type="term" value="C:external side of plasma membrane"/>
    <property type="evidence" value="ECO:0007669"/>
    <property type="project" value="TreeGrafter"/>
</dbReference>
<protein>
    <recommendedName>
        <fullName evidence="9">G-protein coupled receptors family 1 profile domain-containing protein</fullName>
    </recommendedName>
</protein>
<dbReference type="Pfam" id="PF00001">
    <property type="entry name" value="7tm_1"/>
    <property type="match status" value="1"/>
</dbReference>
<sequence length="285" mass="32756">MQQLNCSSSSTSAVMGLCFVLGIPGNIAGLRILGQHLRENSFTLRIMLSLTVSDLLILLPLPVWIWALLHYWIFGPVACKIISYIDYWSIYCNTLCVTLMSFQRYMQVLHPQKWAKLGTRGESSLLCGIWILSGLLASYAPVQRDVACDQYGVLYCYQHFRNDTEKVVTLILEMLQFWMCFFLLVFFYYRLHRGVNQSPFFSSNRMTKLVTRIVVSFFVFYILVPIANISIITAVFLKNENLLETVELVGKVARVLTFLNCCVNPCLYTFSLRRQQHTSSVTENT</sequence>
<feature type="transmembrane region" description="Helical" evidence="8">
    <location>
        <begin position="81"/>
        <end position="102"/>
    </location>
</feature>
<evidence type="ECO:0000256" key="8">
    <source>
        <dbReference type="SAM" id="Phobius"/>
    </source>
</evidence>
<evidence type="ECO:0000256" key="4">
    <source>
        <dbReference type="ARBA" id="ARBA00023040"/>
    </source>
</evidence>
<evidence type="ECO:0000259" key="9">
    <source>
        <dbReference type="PROSITE" id="PS50262"/>
    </source>
</evidence>
<feature type="transmembrane region" description="Helical" evidence="8">
    <location>
        <begin position="46"/>
        <end position="69"/>
    </location>
</feature>
<dbReference type="GO" id="GO:0019722">
    <property type="term" value="P:calcium-mediated signaling"/>
    <property type="evidence" value="ECO:0007669"/>
    <property type="project" value="TreeGrafter"/>
</dbReference>
<feature type="transmembrane region" description="Helical" evidence="8">
    <location>
        <begin position="252"/>
        <end position="270"/>
    </location>
</feature>
<dbReference type="GO" id="GO:0006955">
    <property type="term" value="P:immune response"/>
    <property type="evidence" value="ECO:0007669"/>
    <property type="project" value="TreeGrafter"/>
</dbReference>
<dbReference type="PANTHER" id="PTHR10489">
    <property type="entry name" value="CELL ADHESION MOLECULE"/>
    <property type="match status" value="1"/>
</dbReference>
<keyword evidence="11" id="KW-1185">Reference proteome</keyword>
<dbReference type="InterPro" id="IPR000276">
    <property type="entry name" value="GPCR_Rhodpsn"/>
</dbReference>
<dbReference type="AlphaFoldDB" id="A0A3B4E9V7"/>
<dbReference type="GO" id="GO:0007204">
    <property type="term" value="P:positive regulation of cytosolic calcium ion concentration"/>
    <property type="evidence" value="ECO:0007669"/>
    <property type="project" value="TreeGrafter"/>
</dbReference>
<dbReference type="PRINTS" id="PR00237">
    <property type="entry name" value="GPCRRHODOPSN"/>
</dbReference>
<evidence type="ECO:0000313" key="10">
    <source>
        <dbReference type="Ensembl" id="ENSPNAP00000032478.1"/>
    </source>
</evidence>
<dbReference type="InterPro" id="IPR050119">
    <property type="entry name" value="CCR1-9-like"/>
</dbReference>
<dbReference type="GO" id="GO:0019957">
    <property type="term" value="F:C-C chemokine binding"/>
    <property type="evidence" value="ECO:0007669"/>
    <property type="project" value="TreeGrafter"/>
</dbReference>
<comment type="subcellular location">
    <subcellularLocation>
        <location evidence="1">Membrane</location>
    </subcellularLocation>
</comment>
<keyword evidence="6" id="KW-0675">Receptor</keyword>
<keyword evidence="3 8" id="KW-1133">Transmembrane helix</keyword>
<dbReference type="GO" id="GO:0060326">
    <property type="term" value="P:cell chemotaxis"/>
    <property type="evidence" value="ECO:0007669"/>
    <property type="project" value="TreeGrafter"/>
</dbReference>
<dbReference type="GO" id="GO:0016493">
    <property type="term" value="F:C-C chemokine receptor activity"/>
    <property type="evidence" value="ECO:0007669"/>
    <property type="project" value="TreeGrafter"/>
</dbReference>
<dbReference type="GeneTree" id="ENSGT00950000182966"/>
<keyword evidence="2 8" id="KW-0812">Transmembrane</keyword>
<organism evidence="10 11">
    <name type="scientific">Pygocentrus nattereri</name>
    <name type="common">Red-bellied piranha</name>
    <dbReference type="NCBI Taxonomy" id="42514"/>
    <lineage>
        <taxon>Eukaryota</taxon>
        <taxon>Metazoa</taxon>
        <taxon>Chordata</taxon>
        <taxon>Craniata</taxon>
        <taxon>Vertebrata</taxon>
        <taxon>Euteleostomi</taxon>
        <taxon>Actinopterygii</taxon>
        <taxon>Neopterygii</taxon>
        <taxon>Teleostei</taxon>
        <taxon>Ostariophysi</taxon>
        <taxon>Characiformes</taxon>
        <taxon>Characoidei</taxon>
        <taxon>Pygocentrus</taxon>
    </lineage>
</organism>
<reference evidence="10 11" key="1">
    <citation type="submission" date="2020-10" db="EMBL/GenBank/DDBJ databases">
        <title>Pygocentrus nattereri (red-bellied piranha) genome, fPygNat1, primary haplotype.</title>
        <authorList>
            <person name="Myers G."/>
            <person name="Meyer A."/>
            <person name="Karagic N."/>
            <person name="Pippel M."/>
            <person name="Winkler S."/>
            <person name="Tracey A."/>
            <person name="Wood J."/>
            <person name="Formenti G."/>
            <person name="Howe K."/>
            <person name="Fedrigo O."/>
            <person name="Jarvis E.D."/>
        </authorList>
    </citation>
    <scope>NUCLEOTIDE SEQUENCE [LARGE SCALE GENOMIC DNA]</scope>
</reference>
<evidence type="ECO:0000256" key="1">
    <source>
        <dbReference type="ARBA" id="ARBA00004370"/>
    </source>
</evidence>
<evidence type="ECO:0000313" key="11">
    <source>
        <dbReference type="Proteomes" id="UP001501920"/>
    </source>
</evidence>
<dbReference type="SUPFAM" id="SSF81321">
    <property type="entry name" value="Family A G protein-coupled receptor-like"/>
    <property type="match status" value="1"/>
</dbReference>
<dbReference type="InterPro" id="IPR017452">
    <property type="entry name" value="GPCR_Rhodpsn_7TM"/>
</dbReference>
<dbReference type="PANTHER" id="PTHR10489:SF946">
    <property type="entry name" value="LEUKOTRIENE B4 RECEPTOR 1-LIKE"/>
    <property type="match status" value="1"/>
</dbReference>
<evidence type="ECO:0000256" key="6">
    <source>
        <dbReference type="ARBA" id="ARBA00023170"/>
    </source>
</evidence>
<reference evidence="10" key="3">
    <citation type="submission" date="2025-09" db="UniProtKB">
        <authorList>
            <consortium name="Ensembl"/>
        </authorList>
    </citation>
    <scope>IDENTIFICATION</scope>
</reference>
<keyword evidence="7" id="KW-0807">Transducer</keyword>
<dbReference type="Proteomes" id="UP001501920">
    <property type="component" value="Chromosome 20"/>
</dbReference>
<name>A0A3B4E9V7_PYGNA</name>
<keyword evidence="4" id="KW-0297">G-protein coupled receptor</keyword>
<evidence type="ECO:0000256" key="5">
    <source>
        <dbReference type="ARBA" id="ARBA00023136"/>
    </source>
</evidence>
<evidence type="ECO:0000256" key="7">
    <source>
        <dbReference type="ARBA" id="ARBA00023224"/>
    </source>
</evidence>
<feature type="transmembrane region" description="Helical" evidence="8">
    <location>
        <begin position="12"/>
        <end position="34"/>
    </location>
</feature>
<evidence type="ECO:0000256" key="2">
    <source>
        <dbReference type="ARBA" id="ARBA00022692"/>
    </source>
</evidence>
<proteinExistence type="predicted"/>
<dbReference type="PROSITE" id="PS50262">
    <property type="entry name" value="G_PROTEIN_RECEP_F1_2"/>
    <property type="match status" value="1"/>
</dbReference>
<feature type="domain" description="G-protein coupled receptors family 1 profile" evidence="9">
    <location>
        <begin position="25"/>
        <end position="268"/>
    </location>
</feature>
<dbReference type="Gene3D" id="1.20.1070.10">
    <property type="entry name" value="Rhodopsin 7-helix transmembrane proteins"/>
    <property type="match status" value="1"/>
</dbReference>
<accession>A0A3B4E9V7</accession>
<feature type="transmembrane region" description="Helical" evidence="8">
    <location>
        <begin position="209"/>
        <end position="232"/>
    </location>
</feature>